<reference evidence="1 2" key="1">
    <citation type="submission" date="2019-09" db="EMBL/GenBank/DDBJ databases">
        <title>The hologenome of the rock-dwelling lichen Lasallia pustulata.</title>
        <authorList>
            <person name="Greshake Tzovaras B."/>
            <person name="Segers F."/>
            <person name="Bicker A."/>
            <person name="Dal Grande F."/>
            <person name="Otte J."/>
            <person name="Hankeln T."/>
            <person name="Schmitt I."/>
            <person name="Ebersberger I."/>
        </authorList>
    </citation>
    <scope>NUCLEOTIDE SEQUENCE [LARGE SCALE GENOMIC DNA]</scope>
    <source>
        <strain evidence="1">A1-1</strain>
    </source>
</reference>
<dbReference type="EMBL" id="VXIT01000001">
    <property type="protein sequence ID" value="KAA6415662.1"/>
    <property type="molecule type" value="Genomic_DNA"/>
</dbReference>
<accession>A0A5M8Q1T7</accession>
<name>A0A5M8Q1T7_9LECA</name>
<evidence type="ECO:0000313" key="1">
    <source>
        <dbReference type="EMBL" id="KAA6415662.1"/>
    </source>
</evidence>
<dbReference type="AlphaFoldDB" id="A0A5M8Q1T7"/>
<protein>
    <submittedName>
        <fullName evidence="1">Uncharacterized protein</fullName>
    </submittedName>
</protein>
<gene>
    <name evidence="1" type="ORF">FRX48_00379</name>
</gene>
<evidence type="ECO:0000313" key="2">
    <source>
        <dbReference type="Proteomes" id="UP000324767"/>
    </source>
</evidence>
<comment type="caution">
    <text evidence="1">The sequence shown here is derived from an EMBL/GenBank/DDBJ whole genome shotgun (WGS) entry which is preliminary data.</text>
</comment>
<proteinExistence type="predicted"/>
<sequence>MVHNTVSPLGRKAEGAPCYSLEDEHFYSTIPEVESSQTLFVLILKEASRAGFSTFRRFPASRSIRLTGWQELKLPANWT</sequence>
<dbReference type="Proteomes" id="UP000324767">
    <property type="component" value="Unassembled WGS sequence"/>
</dbReference>
<organism evidence="1 2">
    <name type="scientific">Lasallia pustulata</name>
    <dbReference type="NCBI Taxonomy" id="136370"/>
    <lineage>
        <taxon>Eukaryota</taxon>
        <taxon>Fungi</taxon>
        <taxon>Dikarya</taxon>
        <taxon>Ascomycota</taxon>
        <taxon>Pezizomycotina</taxon>
        <taxon>Lecanoromycetes</taxon>
        <taxon>OSLEUM clade</taxon>
        <taxon>Umbilicariomycetidae</taxon>
        <taxon>Umbilicariales</taxon>
        <taxon>Umbilicariaceae</taxon>
        <taxon>Lasallia</taxon>
    </lineage>
</organism>